<keyword evidence="1" id="KW-0732">Signal</keyword>
<dbReference type="SUPFAM" id="SSF47781">
    <property type="entry name" value="RuvA domain 2-like"/>
    <property type="match status" value="1"/>
</dbReference>
<dbReference type="AlphaFoldDB" id="A0A1G8C7B4"/>
<dbReference type="NCBIfam" id="TIGR00426">
    <property type="entry name" value="competence protein ComEA helix-hairpin-helix repeat region"/>
    <property type="match status" value="1"/>
</dbReference>
<gene>
    <name evidence="2" type="ORF">SAMN05216272_101430</name>
</gene>
<feature type="chain" id="PRO_5011455434" evidence="1">
    <location>
        <begin position="24"/>
        <end position="109"/>
    </location>
</feature>
<sequence>MRKLSALLLVLLSSVFFSGLSMAAPQAEPAAPAAAVSQKAVGTEGAVNINTADASLLQQELKGIGKVKAEAIVAYREANGPFTTVDQLLEVKGIGKAILEKNRSRLSLE</sequence>
<dbReference type="Pfam" id="PF12836">
    <property type="entry name" value="HHH_3"/>
    <property type="match status" value="1"/>
</dbReference>
<dbReference type="InterPro" id="IPR004509">
    <property type="entry name" value="Competence_ComEA_HhH"/>
</dbReference>
<name>A0A1G8C7B4_9PSED</name>
<protein>
    <submittedName>
        <fullName evidence="2">Competence protein ComEA</fullName>
    </submittedName>
</protein>
<dbReference type="Gene3D" id="1.10.150.280">
    <property type="entry name" value="AF1531-like domain"/>
    <property type="match status" value="1"/>
</dbReference>
<dbReference type="GO" id="GO:0015628">
    <property type="term" value="P:protein secretion by the type II secretion system"/>
    <property type="evidence" value="ECO:0007669"/>
    <property type="project" value="TreeGrafter"/>
</dbReference>
<dbReference type="InterPro" id="IPR051675">
    <property type="entry name" value="Endo/Exo/Phosphatase_dom_1"/>
</dbReference>
<dbReference type="Proteomes" id="UP000199636">
    <property type="component" value="Unassembled WGS sequence"/>
</dbReference>
<dbReference type="InterPro" id="IPR010994">
    <property type="entry name" value="RuvA_2-like"/>
</dbReference>
<dbReference type="PANTHER" id="PTHR21180:SF32">
    <property type="entry name" value="ENDONUCLEASE_EXONUCLEASE_PHOSPHATASE FAMILY DOMAIN-CONTAINING PROTEIN 1"/>
    <property type="match status" value="1"/>
</dbReference>
<accession>A0A1G8C7B4</accession>
<evidence type="ECO:0000313" key="3">
    <source>
        <dbReference type="Proteomes" id="UP000199636"/>
    </source>
</evidence>
<dbReference type="STRING" id="428992.SAMN05216272_101430"/>
<reference evidence="3" key="1">
    <citation type="submission" date="2016-10" db="EMBL/GenBank/DDBJ databases">
        <authorList>
            <person name="Varghese N."/>
            <person name="Submissions S."/>
        </authorList>
    </citation>
    <scope>NUCLEOTIDE SEQUENCE [LARGE SCALE GENOMIC DNA]</scope>
    <source>
        <strain evidence="3">CCM 7469</strain>
    </source>
</reference>
<dbReference type="RefSeq" id="WP_090260374.1">
    <property type="nucleotide sequence ID" value="NZ_FNDS01000001.1"/>
</dbReference>
<dbReference type="OrthoDB" id="7510573at2"/>
<organism evidence="2 3">
    <name type="scientific">Pseudomonas panipatensis</name>
    <dbReference type="NCBI Taxonomy" id="428992"/>
    <lineage>
        <taxon>Bacteria</taxon>
        <taxon>Pseudomonadati</taxon>
        <taxon>Pseudomonadota</taxon>
        <taxon>Gammaproteobacteria</taxon>
        <taxon>Pseudomonadales</taxon>
        <taxon>Pseudomonadaceae</taxon>
        <taxon>Pseudomonas</taxon>
    </lineage>
</organism>
<proteinExistence type="predicted"/>
<feature type="signal peptide" evidence="1">
    <location>
        <begin position="1"/>
        <end position="23"/>
    </location>
</feature>
<dbReference type="PANTHER" id="PTHR21180">
    <property type="entry name" value="ENDONUCLEASE/EXONUCLEASE/PHOSPHATASE FAMILY DOMAIN-CONTAINING PROTEIN 1"/>
    <property type="match status" value="1"/>
</dbReference>
<dbReference type="GO" id="GO:0015627">
    <property type="term" value="C:type II protein secretion system complex"/>
    <property type="evidence" value="ECO:0007669"/>
    <property type="project" value="TreeGrafter"/>
</dbReference>
<evidence type="ECO:0000313" key="2">
    <source>
        <dbReference type="EMBL" id="SDH41421.1"/>
    </source>
</evidence>
<dbReference type="EMBL" id="FNDS01000001">
    <property type="protein sequence ID" value="SDH41421.1"/>
    <property type="molecule type" value="Genomic_DNA"/>
</dbReference>
<keyword evidence="3" id="KW-1185">Reference proteome</keyword>
<evidence type="ECO:0000256" key="1">
    <source>
        <dbReference type="SAM" id="SignalP"/>
    </source>
</evidence>